<sequence>MQQLQPAPKLFSQLKDKVTNMFQKKPLSSGSDLNRDRIPQNVKKTILFSVEAEENMFFVPKELLETKETTGKSASGTSHSTSAIPPPLSPDWPRAPTAGTRLPVGIIGGF</sequence>
<evidence type="ECO:0000313" key="2">
    <source>
        <dbReference type="EMBL" id="KAF9072321.1"/>
    </source>
</evidence>
<dbReference type="EMBL" id="JADNRY010000025">
    <property type="protein sequence ID" value="KAF9072321.1"/>
    <property type="molecule type" value="Genomic_DNA"/>
</dbReference>
<gene>
    <name evidence="2" type="ORF">BDP27DRAFT_426784</name>
</gene>
<dbReference type="Proteomes" id="UP000772434">
    <property type="component" value="Unassembled WGS sequence"/>
</dbReference>
<organism evidence="2 3">
    <name type="scientific">Rhodocollybia butyracea</name>
    <dbReference type="NCBI Taxonomy" id="206335"/>
    <lineage>
        <taxon>Eukaryota</taxon>
        <taxon>Fungi</taxon>
        <taxon>Dikarya</taxon>
        <taxon>Basidiomycota</taxon>
        <taxon>Agaricomycotina</taxon>
        <taxon>Agaricomycetes</taxon>
        <taxon>Agaricomycetidae</taxon>
        <taxon>Agaricales</taxon>
        <taxon>Marasmiineae</taxon>
        <taxon>Omphalotaceae</taxon>
        <taxon>Rhodocollybia</taxon>
    </lineage>
</organism>
<evidence type="ECO:0000256" key="1">
    <source>
        <dbReference type="SAM" id="MobiDB-lite"/>
    </source>
</evidence>
<name>A0A9P5PTY3_9AGAR</name>
<feature type="region of interest" description="Disordered" evidence="1">
    <location>
        <begin position="68"/>
        <end position="110"/>
    </location>
</feature>
<comment type="caution">
    <text evidence="2">The sequence shown here is derived from an EMBL/GenBank/DDBJ whole genome shotgun (WGS) entry which is preliminary data.</text>
</comment>
<feature type="compositionally biased region" description="Polar residues" evidence="1">
    <location>
        <begin position="71"/>
        <end position="83"/>
    </location>
</feature>
<proteinExistence type="predicted"/>
<dbReference type="AlphaFoldDB" id="A0A9P5PTY3"/>
<keyword evidence="3" id="KW-1185">Reference proteome</keyword>
<evidence type="ECO:0000313" key="3">
    <source>
        <dbReference type="Proteomes" id="UP000772434"/>
    </source>
</evidence>
<protein>
    <submittedName>
        <fullName evidence="2">Uncharacterized protein</fullName>
    </submittedName>
</protein>
<reference evidence="2" key="1">
    <citation type="submission" date="2020-11" db="EMBL/GenBank/DDBJ databases">
        <authorList>
            <consortium name="DOE Joint Genome Institute"/>
            <person name="Ahrendt S."/>
            <person name="Riley R."/>
            <person name="Andreopoulos W."/>
            <person name="Labutti K."/>
            <person name="Pangilinan J."/>
            <person name="Ruiz-Duenas F.J."/>
            <person name="Barrasa J.M."/>
            <person name="Sanchez-Garcia M."/>
            <person name="Camarero S."/>
            <person name="Miyauchi S."/>
            <person name="Serrano A."/>
            <person name="Linde D."/>
            <person name="Babiker R."/>
            <person name="Drula E."/>
            <person name="Ayuso-Fernandez I."/>
            <person name="Pacheco R."/>
            <person name="Padilla G."/>
            <person name="Ferreira P."/>
            <person name="Barriuso J."/>
            <person name="Kellner H."/>
            <person name="Castanera R."/>
            <person name="Alfaro M."/>
            <person name="Ramirez L."/>
            <person name="Pisabarro A.G."/>
            <person name="Kuo A."/>
            <person name="Tritt A."/>
            <person name="Lipzen A."/>
            <person name="He G."/>
            <person name="Yan M."/>
            <person name="Ng V."/>
            <person name="Cullen D."/>
            <person name="Martin F."/>
            <person name="Rosso M.-N."/>
            <person name="Henrissat B."/>
            <person name="Hibbett D."/>
            <person name="Martinez A.T."/>
            <person name="Grigoriev I.V."/>
        </authorList>
    </citation>
    <scope>NUCLEOTIDE SEQUENCE</scope>
    <source>
        <strain evidence="2">AH 40177</strain>
    </source>
</reference>
<accession>A0A9P5PTY3</accession>